<comment type="caution">
    <text evidence="3">The sequence shown here is derived from an EMBL/GenBank/DDBJ whole genome shotgun (WGS) entry which is preliminary data.</text>
</comment>
<dbReference type="SUPFAM" id="SSF53850">
    <property type="entry name" value="Periplasmic binding protein-like II"/>
    <property type="match status" value="1"/>
</dbReference>
<feature type="chain" id="PRO_5021035200" evidence="2">
    <location>
        <begin position="21"/>
        <end position="365"/>
    </location>
</feature>
<dbReference type="Pfam" id="PF13531">
    <property type="entry name" value="SBP_bac_11"/>
    <property type="match status" value="1"/>
</dbReference>
<organism evidence="3 4">
    <name type="scientific">Rhodobacter capsulatus</name>
    <name type="common">Rhodopseudomonas capsulata</name>
    <dbReference type="NCBI Taxonomy" id="1061"/>
    <lineage>
        <taxon>Bacteria</taxon>
        <taxon>Pseudomonadati</taxon>
        <taxon>Pseudomonadota</taxon>
        <taxon>Alphaproteobacteria</taxon>
        <taxon>Rhodobacterales</taxon>
        <taxon>Rhodobacter group</taxon>
        <taxon>Rhodobacter</taxon>
    </lineage>
</organism>
<evidence type="ECO:0000256" key="1">
    <source>
        <dbReference type="ARBA" id="ARBA00022729"/>
    </source>
</evidence>
<dbReference type="Proteomes" id="UP000310597">
    <property type="component" value="Unassembled WGS sequence"/>
</dbReference>
<feature type="signal peptide" evidence="2">
    <location>
        <begin position="1"/>
        <end position="20"/>
    </location>
</feature>
<dbReference type="PANTHER" id="PTHR30006">
    <property type="entry name" value="THIAMINE-BINDING PERIPLASMIC PROTEIN-RELATED"/>
    <property type="match status" value="1"/>
</dbReference>
<evidence type="ECO:0000313" key="4">
    <source>
        <dbReference type="Proteomes" id="UP000310597"/>
    </source>
</evidence>
<dbReference type="Gene3D" id="3.40.190.10">
    <property type="entry name" value="Periplasmic binding protein-like II"/>
    <property type="match status" value="2"/>
</dbReference>
<evidence type="ECO:0000256" key="2">
    <source>
        <dbReference type="SAM" id="SignalP"/>
    </source>
</evidence>
<dbReference type="RefSeq" id="WP_136905324.1">
    <property type="nucleotide sequence ID" value="NZ_SWJZ01000016.1"/>
</dbReference>
<protein>
    <submittedName>
        <fullName evidence="3">ABC transporter substrate-binding protein</fullName>
    </submittedName>
</protein>
<reference evidence="3 4" key="1">
    <citation type="submission" date="2019-04" db="EMBL/GenBank/DDBJ databases">
        <title>Draft Whole-Genome sequence of the purple photosynthetic bacterium Rhodobacter capsulatus SP108 with an indigenous class A beta-lactamase.</title>
        <authorList>
            <person name="Robertson S."/>
            <person name="Meyer T.E."/>
            <person name="Kyndt J.A."/>
        </authorList>
    </citation>
    <scope>NUCLEOTIDE SEQUENCE [LARGE SCALE GENOMIC DNA]</scope>
    <source>
        <strain evidence="3 4">SP108</strain>
    </source>
</reference>
<evidence type="ECO:0000313" key="3">
    <source>
        <dbReference type="EMBL" id="TKD22764.1"/>
    </source>
</evidence>
<accession>A0A4U1JTU6</accession>
<dbReference type="OrthoDB" id="8673316at2"/>
<gene>
    <name evidence="3" type="ORF">FBT96_05470</name>
</gene>
<dbReference type="EMBL" id="SWJZ01000016">
    <property type="protein sequence ID" value="TKD22764.1"/>
    <property type="molecule type" value="Genomic_DNA"/>
</dbReference>
<keyword evidence="1 2" id="KW-0732">Signal</keyword>
<dbReference type="PANTHER" id="PTHR30006:SF24">
    <property type="entry name" value="SLL0237 PROTEIN"/>
    <property type="match status" value="1"/>
</dbReference>
<proteinExistence type="predicted"/>
<sequence>MKHLSLLALALCLPALPGLAEPFDEAALLSAARSEPPLVIYDSTGKITEQAEAFAAKYGLKANGTKSKVTQTIKIVTAEQEAGNVQAGVVVISDVPAAQAQLIGPGFVKTWFPDDLADLVPAEMQAPLVLNVSADVVSYNTALHQTCPITNLWQLTRPAWKGHVAMQDPLGKPAYTDWFNQLEEHHDAAMAAAYAAEFGTPIDPSKGTATAQWVAALARNQPLLTDSDSDAAQAVGAPDSRETFVGLISTGKYRENENGAKLGLCAGVQPFAGFMGAKTVFMVKNTPSPNAAKLFIHFIMTAEGAAPQTQDGKQSSNRAIAMPADEPSGVAAHFAEMTPYEPATAQSDWTRRQDWQDLWAVARAE</sequence>
<dbReference type="AlphaFoldDB" id="A0A4U1JTU6"/>
<name>A0A4U1JTU6_RHOCA</name>